<dbReference type="SUPFAM" id="SSF52540">
    <property type="entry name" value="P-loop containing nucleoside triphosphate hydrolases"/>
    <property type="match status" value="1"/>
</dbReference>
<evidence type="ECO:0000313" key="2">
    <source>
        <dbReference type="EMBL" id="QGG51434.1"/>
    </source>
</evidence>
<evidence type="ECO:0000313" key="3">
    <source>
        <dbReference type="Proteomes" id="UP000373269"/>
    </source>
</evidence>
<feature type="domain" description="AAA" evidence="1">
    <location>
        <begin position="13"/>
        <end position="233"/>
    </location>
</feature>
<sequence length="332" mass="37380">MAQVKNQQLKESAKIISFINMKGGVGKTTLTVNIADKLVEKGLKVLVIDMDPQFNSTQTLLLHKVMLDKQSTSSNPQPLVITKSGSTTVLEIEDELKLKEIENEIEEEETSTQIYDKIVEQDGTVLQLFVSTSIVSQSKVILSIKPGLDIIPGDLTLAKEISGDTSNKVEVIMDFIEKNELKNDYHYIFIDCPPTWSILTHSSLFASDYYVIPSKVDLYSSIGIKLLEQQISDKITSTTTYKKMGLDLKNLGIVFSLVHRKIKAEELRIEKIKGAFKNINFFESFLPHMPSVPSKFTVYSDAKYDEKYIQLINSIEKITVELIDKTTTEKGD</sequence>
<evidence type="ECO:0000259" key="1">
    <source>
        <dbReference type="Pfam" id="PF13614"/>
    </source>
</evidence>
<dbReference type="InterPro" id="IPR027417">
    <property type="entry name" value="P-loop_NTPase"/>
</dbReference>
<keyword evidence="3" id="KW-1185">Reference proteome</keyword>
<dbReference type="Proteomes" id="UP000373269">
    <property type="component" value="Chromosome"/>
</dbReference>
<dbReference type="EMBL" id="CP045835">
    <property type="protein sequence ID" value="QGG51434.1"/>
    <property type="molecule type" value="Genomic_DNA"/>
</dbReference>
<reference evidence="2 3" key="1">
    <citation type="submission" date="2019-11" db="EMBL/GenBank/DDBJ databases">
        <title>Whole Genome Sequencing and Comparative Genomic Analyses of Lysinibacillus pakistanensis LZH-9, a Halotolerant Strain with Excellent COD Removal Capability.</title>
        <authorList>
            <person name="Zhou H."/>
        </authorList>
    </citation>
    <scope>NUCLEOTIDE SEQUENCE [LARGE SCALE GENOMIC DNA]</scope>
    <source>
        <strain evidence="2 3">LZH-9</strain>
    </source>
</reference>
<dbReference type="PANTHER" id="PTHR13696">
    <property type="entry name" value="P-LOOP CONTAINING NUCLEOSIDE TRIPHOSPHATE HYDROLASE"/>
    <property type="match status" value="1"/>
</dbReference>
<dbReference type="InterPro" id="IPR050678">
    <property type="entry name" value="DNA_Partitioning_ATPase"/>
</dbReference>
<gene>
    <name evidence="2" type="ORF">GDS87_10885</name>
</gene>
<dbReference type="CDD" id="cd02042">
    <property type="entry name" value="ParAB_family"/>
    <property type="match status" value="1"/>
</dbReference>
<proteinExistence type="predicted"/>
<dbReference type="Gene3D" id="3.40.50.300">
    <property type="entry name" value="P-loop containing nucleotide triphosphate hydrolases"/>
    <property type="match status" value="1"/>
</dbReference>
<accession>A0ABX6DEJ5</accession>
<dbReference type="PANTHER" id="PTHR13696:SF99">
    <property type="entry name" value="COBYRINIC ACID AC-DIAMIDE SYNTHASE"/>
    <property type="match status" value="1"/>
</dbReference>
<dbReference type="RefSeq" id="WP_369595608.1">
    <property type="nucleotide sequence ID" value="NZ_CP045835.1"/>
</dbReference>
<organism evidence="2 3">
    <name type="scientific">Lysinibacillus pakistanensis</name>
    <dbReference type="NCBI Taxonomy" id="759811"/>
    <lineage>
        <taxon>Bacteria</taxon>
        <taxon>Bacillati</taxon>
        <taxon>Bacillota</taxon>
        <taxon>Bacilli</taxon>
        <taxon>Bacillales</taxon>
        <taxon>Bacillaceae</taxon>
        <taxon>Lysinibacillus</taxon>
    </lineage>
</organism>
<dbReference type="InterPro" id="IPR025669">
    <property type="entry name" value="AAA_dom"/>
</dbReference>
<protein>
    <submittedName>
        <fullName evidence="2">AAA family ATPase</fullName>
    </submittedName>
</protein>
<dbReference type="Pfam" id="PF13614">
    <property type="entry name" value="AAA_31"/>
    <property type="match status" value="1"/>
</dbReference>
<name>A0ABX6DEJ5_9BACI</name>